<organism evidence="1 2">
    <name type="scientific">Thermofilum adornatum 1505</name>
    <dbReference type="NCBI Taxonomy" id="697581"/>
    <lineage>
        <taxon>Archaea</taxon>
        <taxon>Thermoproteota</taxon>
        <taxon>Thermoprotei</taxon>
        <taxon>Thermofilales</taxon>
        <taxon>Thermofilaceae</taxon>
        <taxon>Thermofilum</taxon>
    </lineage>
</organism>
<dbReference type="STRING" id="697581.TCARB_0529"/>
<reference evidence="2" key="1">
    <citation type="book" date="2010" name="EXTREMOPHILES" publisher="0:0-0">
        <title>Complete genome sequences of ten hyperthermophilic archaea reveal their metabolic capabilities and possible ecological roles.</title>
        <editorList>
            <person name="?"/>
        </editorList>
        <authorList>
            <person name="Ravin N.V."/>
            <person name="Mardanov A.V."/>
            <person name="Bonch-Osmolovskaya E.A."/>
            <person name="Skryabin K.G."/>
        </authorList>
    </citation>
    <scope>NUCLEOTIDE SEQUENCE [LARGE SCALE GENOMIC DNA]</scope>
    <source>
        <strain evidence="2">1505</strain>
    </source>
</reference>
<dbReference type="Proteomes" id="UP000266720">
    <property type="component" value="Chromosome"/>
</dbReference>
<name>A0A3G1A4R2_9CREN</name>
<dbReference type="GeneID" id="25405980"/>
<protein>
    <submittedName>
        <fullName evidence="1">Uncharacterized protein</fullName>
    </submittedName>
</protein>
<dbReference type="GeneID" id="16574091"/>
<dbReference type="RefSeq" id="WP_020963092.1">
    <property type="nucleotide sequence ID" value="NZ_CP007493.1"/>
</dbReference>
<dbReference type="EMBL" id="CP007493">
    <property type="protein sequence ID" value="AJB41589.1"/>
    <property type="molecule type" value="Genomic_DNA"/>
</dbReference>
<evidence type="ECO:0000313" key="2">
    <source>
        <dbReference type="Proteomes" id="UP000266720"/>
    </source>
</evidence>
<evidence type="ECO:0000313" key="1">
    <source>
        <dbReference type="EMBL" id="AJB41589.1"/>
    </source>
</evidence>
<dbReference type="KEGG" id="tcb:TCARB_0529"/>
<proteinExistence type="predicted"/>
<sequence>MNSSGLLLSLASLLLVVLALTPFIEFAGDLSNRNIVDIAWKPLETETQGVKVGLTLTYKGTVPLTDVNLRIETFCGGKTCQSQEASTKALTRGERLDIQFFVPFNASSVRISFESKIAGLYTLKAVTETGVPGYGFPG</sequence>
<dbReference type="AlphaFoldDB" id="A0A3G1A4R2"/>
<accession>A0A3G1A4R2</accession>
<gene>
    <name evidence="1" type="ORF">TCARB_0529</name>
</gene>